<feature type="transmembrane region" description="Helical" evidence="2">
    <location>
        <begin position="35"/>
        <end position="55"/>
    </location>
</feature>
<evidence type="ECO:0000313" key="4">
    <source>
        <dbReference type="EMBL" id="JAT00896.1"/>
    </source>
</evidence>
<dbReference type="Gene3D" id="1.20.1250.20">
    <property type="entry name" value="MFS general substrate transporter like domains"/>
    <property type="match status" value="1"/>
</dbReference>
<dbReference type="GO" id="GO:0022857">
    <property type="term" value="F:transmembrane transporter activity"/>
    <property type="evidence" value="ECO:0007669"/>
    <property type="project" value="InterPro"/>
</dbReference>
<evidence type="ECO:0000259" key="3">
    <source>
        <dbReference type="PROSITE" id="PS50850"/>
    </source>
</evidence>
<dbReference type="EMBL" id="GECU01006811">
    <property type="protein sequence ID" value="JAT00896.1"/>
    <property type="molecule type" value="Transcribed_RNA"/>
</dbReference>
<feature type="domain" description="Major facilitator superfamily (MFS) profile" evidence="3">
    <location>
        <begin position="26"/>
        <end position="99"/>
    </location>
</feature>
<dbReference type="PANTHER" id="PTHR48021:SF39">
    <property type="entry name" value="MAJOR FACILITATOR SUPERFAMILY (MFS) PROFILE DOMAIN-CONTAINING PROTEIN"/>
    <property type="match status" value="1"/>
</dbReference>
<feature type="non-terminal residue" evidence="4">
    <location>
        <position position="99"/>
    </location>
</feature>
<sequence length="99" mass="10603">PGTQRELKSDSDIWRVSTFRTALPQVLATCAQSTLLLELGMMVGVPTIVIAALLNSETGLSMNSTQASWFAGIIFGVQPLGSVLSGYLSEVLGRKRSMM</sequence>
<dbReference type="InterPro" id="IPR036259">
    <property type="entry name" value="MFS_trans_sf"/>
</dbReference>
<dbReference type="AlphaFoldDB" id="A0A1B6JP00"/>
<keyword evidence="2" id="KW-0812">Transmembrane</keyword>
<dbReference type="GO" id="GO:0016020">
    <property type="term" value="C:membrane"/>
    <property type="evidence" value="ECO:0007669"/>
    <property type="project" value="UniProtKB-SubCell"/>
</dbReference>
<feature type="transmembrane region" description="Helical" evidence="2">
    <location>
        <begin position="67"/>
        <end position="89"/>
    </location>
</feature>
<dbReference type="SUPFAM" id="SSF103473">
    <property type="entry name" value="MFS general substrate transporter"/>
    <property type="match status" value="1"/>
</dbReference>
<keyword evidence="2" id="KW-1133">Transmembrane helix</keyword>
<feature type="non-terminal residue" evidence="4">
    <location>
        <position position="1"/>
    </location>
</feature>
<comment type="subcellular location">
    <subcellularLocation>
        <location evidence="1">Membrane</location>
        <topology evidence="1">Multi-pass membrane protein</topology>
    </subcellularLocation>
</comment>
<evidence type="ECO:0000256" key="2">
    <source>
        <dbReference type="SAM" id="Phobius"/>
    </source>
</evidence>
<dbReference type="InterPro" id="IPR020846">
    <property type="entry name" value="MFS_dom"/>
</dbReference>
<dbReference type="PROSITE" id="PS50850">
    <property type="entry name" value="MFS"/>
    <property type="match status" value="1"/>
</dbReference>
<reference evidence="4" key="1">
    <citation type="submission" date="2015-11" db="EMBL/GenBank/DDBJ databases">
        <title>De novo transcriptome assembly of four potential Pierce s Disease insect vectors from Arizona vineyards.</title>
        <authorList>
            <person name="Tassone E.E."/>
        </authorList>
    </citation>
    <scope>NUCLEOTIDE SEQUENCE</scope>
</reference>
<evidence type="ECO:0000256" key="1">
    <source>
        <dbReference type="ARBA" id="ARBA00004141"/>
    </source>
</evidence>
<keyword evidence="2" id="KW-0472">Membrane</keyword>
<dbReference type="InterPro" id="IPR050549">
    <property type="entry name" value="MFS_Trehalose_Transporter"/>
</dbReference>
<proteinExistence type="predicted"/>
<protein>
    <recommendedName>
        <fullName evidence="3">Major facilitator superfamily (MFS) profile domain-containing protein</fullName>
    </recommendedName>
</protein>
<name>A0A1B6JP00_9HEMI</name>
<accession>A0A1B6JP00</accession>
<dbReference type="PANTHER" id="PTHR48021">
    <property type="match status" value="1"/>
</dbReference>
<gene>
    <name evidence="4" type="ORF">g.4037</name>
</gene>
<organism evidence="4">
    <name type="scientific">Homalodisca liturata</name>
    <dbReference type="NCBI Taxonomy" id="320908"/>
    <lineage>
        <taxon>Eukaryota</taxon>
        <taxon>Metazoa</taxon>
        <taxon>Ecdysozoa</taxon>
        <taxon>Arthropoda</taxon>
        <taxon>Hexapoda</taxon>
        <taxon>Insecta</taxon>
        <taxon>Pterygota</taxon>
        <taxon>Neoptera</taxon>
        <taxon>Paraneoptera</taxon>
        <taxon>Hemiptera</taxon>
        <taxon>Auchenorrhyncha</taxon>
        <taxon>Membracoidea</taxon>
        <taxon>Cicadellidae</taxon>
        <taxon>Cicadellinae</taxon>
        <taxon>Proconiini</taxon>
        <taxon>Homalodisca</taxon>
    </lineage>
</organism>